<evidence type="ECO:0000256" key="1">
    <source>
        <dbReference type="ARBA" id="ARBA00008775"/>
    </source>
</evidence>
<dbReference type="Pfam" id="PF02342">
    <property type="entry name" value="TerD"/>
    <property type="match status" value="1"/>
</dbReference>
<organism evidence="4 5">
    <name type="scientific">Gordonia humi</name>
    <dbReference type="NCBI Taxonomy" id="686429"/>
    <lineage>
        <taxon>Bacteria</taxon>
        <taxon>Bacillati</taxon>
        <taxon>Actinomycetota</taxon>
        <taxon>Actinomycetes</taxon>
        <taxon>Mycobacteriales</taxon>
        <taxon>Gordoniaceae</taxon>
        <taxon>Gordonia</taxon>
    </lineage>
</organism>
<comment type="similarity">
    <text evidence="1">Belongs to the CAPAB/TerDEXZ family.</text>
</comment>
<dbReference type="InterPro" id="IPR003325">
    <property type="entry name" value="TerD"/>
</dbReference>
<comment type="caution">
    <text evidence="4">The sequence shown here is derived from an EMBL/GenBank/DDBJ whole genome shotgun (WGS) entry which is preliminary data.</text>
</comment>
<keyword evidence="5" id="KW-1185">Reference proteome</keyword>
<evidence type="ECO:0000259" key="3">
    <source>
        <dbReference type="Pfam" id="PF02342"/>
    </source>
</evidence>
<dbReference type="Proteomes" id="UP000551501">
    <property type="component" value="Unassembled WGS sequence"/>
</dbReference>
<dbReference type="PANTHER" id="PTHR32097:SF4">
    <property type="entry name" value="GENERAL STRESS PROTEIN 16U"/>
    <property type="match status" value="1"/>
</dbReference>
<dbReference type="EMBL" id="JACIFP010000001">
    <property type="protein sequence ID" value="MBB4134208.1"/>
    <property type="molecule type" value="Genomic_DNA"/>
</dbReference>
<reference evidence="4 5" key="1">
    <citation type="submission" date="2020-08" db="EMBL/GenBank/DDBJ databases">
        <title>Sequencing the genomes of 1000 actinobacteria strains.</title>
        <authorList>
            <person name="Klenk H.-P."/>
        </authorList>
    </citation>
    <scope>NUCLEOTIDE SEQUENCE [LARGE SCALE GENOMIC DNA]</scope>
    <source>
        <strain evidence="4 5">DSM 45298</strain>
    </source>
</reference>
<sequence length="433" mass="46055">MELLVKGAKAPLVSTRARVSASGGAQGSLDLIAVLLTESGVVRSDSDMVFFNNPVADGVRLDPDGAFSVDVDAVPPGIDRIVVAASTEAQGITFGQVGAVAVTIRSESDDLEFRPPDLSSETVLILVEFYRRAGAWKIDAVGQGYAAGLAAFATERGISVDDDAPQQAAPTPPAPTAPAPTPPAPTAPAIDMRKVTVSITKDSPSKTAKIDLRKSQGDPSWVLTVGLEWDGRGAKYDRNGRVKKYGKGDLDVYFFCRNEETNEFVVLSGEPGHTGDLDRWPYIRHHGDSLGPGRGNRPAVEQVTVRPQENGDLLVNVYQSVDNGAGAIDEFGNPRVAVRYGRAGADGLPGPDADEIVVHIGNKKNSYWATIAHIDVQDGVLLVDGETRYSKPSSEVMPTLDRHGKWIRQSQRAPIGQSKSSAGQGLTFYTGAL</sequence>
<feature type="region of interest" description="Disordered" evidence="2">
    <location>
        <begin position="162"/>
        <end position="188"/>
    </location>
</feature>
<evidence type="ECO:0000256" key="2">
    <source>
        <dbReference type="SAM" id="MobiDB-lite"/>
    </source>
</evidence>
<feature type="domain" description="TerD" evidence="3">
    <location>
        <begin position="13"/>
        <end position="154"/>
    </location>
</feature>
<dbReference type="RefSeq" id="WP_183369412.1">
    <property type="nucleotide sequence ID" value="NZ_BAABHL010000105.1"/>
</dbReference>
<protein>
    <submittedName>
        <fullName evidence="4">Stress response protein SCP2</fullName>
    </submittedName>
</protein>
<dbReference type="PANTHER" id="PTHR32097">
    <property type="entry name" value="CAMP-BINDING PROTEIN 1-RELATED"/>
    <property type="match status" value="1"/>
</dbReference>
<name>A0A840EV11_9ACTN</name>
<evidence type="ECO:0000313" key="5">
    <source>
        <dbReference type="Proteomes" id="UP000551501"/>
    </source>
</evidence>
<dbReference type="InterPro" id="IPR051324">
    <property type="entry name" value="Stress/Tellurium_Resist"/>
</dbReference>
<accession>A0A840EV11</accession>
<feature type="compositionally biased region" description="Pro residues" evidence="2">
    <location>
        <begin position="170"/>
        <end position="186"/>
    </location>
</feature>
<gene>
    <name evidence="4" type="ORF">BKA16_000760</name>
</gene>
<dbReference type="CDD" id="cd06974">
    <property type="entry name" value="TerD_like"/>
    <property type="match status" value="1"/>
</dbReference>
<dbReference type="AlphaFoldDB" id="A0A840EV11"/>
<proteinExistence type="inferred from homology"/>
<evidence type="ECO:0000313" key="4">
    <source>
        <dbReference type="EMBL" id="MBB4134208.1"/>
    </source>
</evidence>
<dbReference type="Gene3D" id="2.60.60.30">
    <property type="entry name" value="sav2460 like domains"/>
    <property type="match status" value="1"/>
</dbReference>